<evidence type="ECO:0000256" key="4">
    <source>
        <dbReference type="ARBA" id="ARBA00022806"/>
    </source>
</evidence>
<reference evidence="9 10" key="1">
    <citation type="journal article" date="2014" name="Genome Announc.">
        <title>Draft genome sequences of eight enterohepatic helicobacter species isolated from both laboratory and wild rodents.</title>
        <authorList>
            <person name="Sheh A."/>
            <person name="Shen Z."/>
            <person name="Fox J.G."/>
        </authorList>
    </citation>
    <scope>NUCLEOTIDE SEQUENCE [LARGE SCALE GENOMIC DNA]</scope>
    <source>
        <strain evidence="9 10">MIT-03-7007</strain>
    </source>
</reference>
<dbReference type="SUPFAM" id="SSF52540">
    <property type="entry name" value="P-loop containing nucleoside triphosphate hydrolases"/>
    <property type="match status" value="1"/>
</dbReference>
<feature type="domain" description="DUF2726" evidence="6">
    <location>
        <begin position="712"/>
        <end position="832"/>
    </location>
</feature>
<dbReference type="Pfam" id="PF13087">
    <property type="entry name" value="AAA_12"/>
    <property type="match status" value="1"/>
</dbReference>
<keyword evidence="10" id="KW-1185">Reference proteome</keyword>
<gene>
    <name evidence="9" type="ORF">LS72_004560</name>
</gene>
<feature type="domain" description="DNA2/NAM7 helicase-like C-terminal" evidence="8">
    <location>
        <begin position="490"/>
        <end position="656"/>
    </location>
</feature>
<evidence type="ECO:0000313" key="10">
    <source>
        <dbReference type="Proteomes" id="UP000029920"/>
    </source>
</evidence>
<evidence type="ECO:0000256" key="3">
    <source>
        <dbReference type="ARBA" id="ARBA00022801"/>
    </source>
</evidence>
<evidence type="ECO:0000259" key="6">
    <source>
        <dbReference type="Pfam" id="PF10881"/>
    </source>
</evidence>
<keyword evidence="3" id="KW-0378">Hydrolase</keyword>
<dbReference type="GO" id="GO:0016787">
    <property type="term" value="F:hydrolase activity"/>
    <property type="evidence" value="ECO:0007669"/>
    <property type="project" value="UniProtKB-KW"/>
</dbReference>
<accession>A0A4U8UJ37</accession>
<evidence type="ECO:0000259" key="7">
    <source>
        <dbReference type="Pfam" id="PF13086"/>
    </source>
</evidence>
<dbReference type="InterPro" id="IPR047187">
    <property type="entry name" value="SF1_C_Upf1"/>
</dbReference>
<evidence type="ECO:0000259" key="8">
    <source>
        <dbReference type="Pfam" id="PF13087"/>
    </source>
</evidence>
<dbReference type="InterPro" id="IPR050534">
    <property type="entry name" value="Coronavir_polyprotein_1ab"/>
</dbReference>
<dbReference type="InterPro" id="IPR041679">
    <property type="entry name" value="DNA2/NAM7-like_C"/>
</dbReference>
<keyword evidence="2" id="KW-0547">Nucleotide-binding</keyword>
<proteinExistence type="inferred from homology"/>
<dbReference type="Proteomes" id="UP000029920">
    <property type="component" value="Unassembled WGS sequence"/>
</dbReference>
<dbReference type="PANTHER" id="PTHR43788:SF8">
    <property type="entry name" value="DNA-BINDING PROTEIN SMUBP-2"/>
    <property type="match status" value="1"/>
</dbReference>
<dbReference type="Gene3D" id="3.40.50.300">
    <property type="entry name" value="P-loop containing nucleotide triphosphate hydrolases"/>
    <property type="match status" value="3"/>
</dbReference>
<protein>
    <submittedName>
        <fullName evidence="9">DUF2726 domain-containing protein</fullName>
    </submittedName>
</protein>
<evidence type="ECO:0000256" key="2">
    <source>
        <dbReference type="ARBA" id="ARBA00022741"/>
    </source>
</evidence>
<dbReference type="CDD" id="cd18808">
    <property type="entry name" value="SF1_C_Upf1"/>
    <property type="match status" value="1"/>
</dbReference>
<dbReference type="GO" id="GO:0043139">
    <property type="term" value="F:5'-3' DNA helicase activity"/>
    <property type="evidence" value="ECO:0007669"/>
    <property type="project" value="TreeGrafter"/>
</dbReference>
<comment type="caution">
    <text evidence="9">The sequence shown here is derived from an EMBL/GenBank/DDBJ whole genome shotgun (WGS) entry which is preliminary data.</text>
</comment>
<dbReference type="GO" id="GO:0005524">
    <property type="term" value="F:ATP binding"/>
    <property type="evidence" value="ECO:0007669"/>
    <property type="project" value="UniProtKB-KW"/>
</dbReference>
<feature type="domain" description="DNA2/NAM7 helicase helicase" evidence="7">
    <location>
        <begin position="121"/>
        <end position="465"/>
    </location>
</feature>
<evidence type="ECO:0000313" key="9">
    <source>
        <dbReference type="EMBL" id="TLE16175.1"/>
    </source>
</evidence>
<sequence>MTQKYFILLKGKDKTKEIKSCSFENENLKVVFKNNPQIYIYKRGNFTLIRKATSYNLFNYLKELCILANIETPEGNLNMLLKEYEKMQRIPKESALSIYLNPSSFVQDSKDKPLLIFPFGSNASQYQAVQNAMCHQISIIEGPPGTGKTQTILNIIANLICQNKSIAMLSNNNSATQNIFEKLSSSGFGFFCATLGNKENKENFITNQSGIYPSFDTPTINTQKLKQNINTLNQKVLENFRLINDIAKNEAFLNALRLEYKYFKAQENNLPLEIKNLNSLNVDKVLRAKVQIQQEQKLSFWLKLKLIFLSKIGNFEFYKSPKEQILYTLDETYYVLKDLEISKKIETSKVTLKALEQTNPLQNLIDKSSLLLKSYLKTRYKNQRQRVRFELSDLNQNAAAFLQEYPVILSTTHSIKSSLNLKKELFDYVIIDEASQVDLITGFLALSSAKNVVIVGDTKQLSNVIDQSKYPLIQELTQKYHIPLHYDFLKQSLLSSCLVTLPNVPKVMLKEHYRCHPKIIEFCNQKFYNNELIILSKDKGEKDVIQVFVTQEGNHARGHYNQRQIDVIIKEILPTLQANLTKEQIGILSPYKKQKKHLQESIGVLQIDTIHKYQGREKEAIILSTVDNEINNFINDKNLLNVAVSRAKRYLRVVVSAQICQCDNHLKDLIKYIHYHNFEVTQSKVKSIFDLLYKANAKARLEYLKGKKRISLYDSENLAYHSLKDGISHYGNLDIITHIPLHRIINIENLNETEQEFVQSSSHIDLLIFNTMDRLPILAIEIDGFAYHKEDSKQAKRDVLKNTILQKCGIPLLRLSTIQSDEISRVRECLDKRVLNHHFKSLLS</sequence>
<dbReference type="AlphaFoldDB" id="A0A4U8UJ37"/>
<name>A0A4U8UJ37_9HELI</name>
<dbReference type="InterPro" id="IPR041677">
    <property type="entry name" value="DNA2/NAM7_AAA_11"/>
</dbReference>
<dbReference type="Pfam" id="PF13086">
    <property type="entry name" value="AAA_11"/>
    <property type="match status" value="1"/>
</dbReference>
<dbReference type="EMBL" id="JRPC02000009">
    <property type="protein sequence ID" value="TLE16175.1"/>
    <property type="molecule type" value="Genomic_DNA"/>
</dbReference>
<dbReference type="Pfam" id="PF10881">
    <property type="entry name" value="DUF2726"/>
    <property type="match status" value="1"/>
</dbReference>
<dbReference type="PANTHER" id="PTHR43788">
    <property type="entry name" value="DNA2/NAM7 HELICASE FAMILY MEMBER"/>
    <property type="match status" value="1"/>
</dbReference>
<organism evidence="9 10">
    <name type="scientific">Helicobacter apodemus</name>
    <dbReference type="NCBI Taxonomy" id="135569"/>
    <lineage>
        <taxon>Bacteria</taxon>
        <taxon>Pseudomonadati</taxon>
        <taxon>Campylobacterota</taxon>
        <taxon>Epsilonproteobacteria</taxon>
        <taxon>Campylobacterales</taxon>
        <taxon>Helicobacteraceae</taxon>
        <taxon>Helicobacter</taxon>
    </lineage>
</organism>
<dbReference type="InterPro" id="IPR027417">
    <property type="entry name" value="P-loop_NTPase"/>
</dbReference>
<dbReference type="RefSeq" id="WP_034554715.1">
    <property type="nucleotide sequence ID" value="NZ_JRPC02000009.1"/>
</dbReference>
<comment type="similarity">
    <text evidence="1">Belongs to the DNA2/NAM7 helicase family.</text>
</comment>
<dbReference type="InterPro" id="IPR024402">
    <property type="entry name" value="DUF2726"/>
</dbReference>
<keyword evidence="4" id="KW-0347">Helicase</keyword>
<evidence type="ECO:0000256" key="1">
    <source>
        <dbReference type="ARBA" id="ARBA00007913"/>
    </source>
</evidence>
<dbReference type="CDD" id="cd17934">
    <property type="entry name" value="DEXXQc_Upf1-like"/>
    <property type="match status" value="1"/>
</dbReference>
<keyword evidence="5" id="KW-0067">ATP-binding</keyword>
<dbReference type="Gene3D" id="3.40.960.10">
    <property type="entry name" value="VSR Endonuclease"/>
    <property type="match status" value="1"/>
</dbReference>
<evidence type="ECO:0000256" key="5">
    <source>
        <dbReference type="ARBA" id="ARBA00022840"/>
    </source>
</evidence>